<reference evidence="2 3" key="1">
    <citation type="submission" date="2016-10" db="EMBL/GenBank/DDBJ databases">
        <authorList>
            <person name="de Groot N.N."/>
        </authorList>
    </citation>
    <scope>NUCLEOTIDE SEQUENCE [LARGE SCALE GENOMIC DNA]</scope>
    <source>
        <strain evidence="2 3">DSM 22187</strain>
    </source>
</reference>
<keyword evidence="1" id="KW-0812">Transmembrane</keyword>
<dbReference type="EMBL" id="FNYR01000002">
    <property type="protein sequence ID" value="SEI53418.1"/>
    <property type="molecule type" value="Genomic_DNA"/>
</dbReference>
<keyword evidence="3" id="KW-1185">Reference proteome</keyword>
<accession>A0A2H4Q5V6</accession>
<sequence>MSDTDDTSHEAGLGLMFLLGGIALLIFVTGIAVIWYLSYAG</sequence>
<dbReference type="GeneID" id="76389889"/>
<keyword evidence="1" id="KW-1133">Transmembrane helix</keyword>
<feature type="transmembrane region" description="Helical" evidence="1">
    <location>
        <begin position="12"/>
        <end position="37"/>
    </location>
</feature>
<organism evidence="2 3">
    <name type="scientific">Halohasta litchfieldiae</name>
    <dbReference type="NCBI Taxonomy" id="1073996"/>
    <lineage>
        <taxon>Archaea</taxon>
        <taxon>Methanobacteriati</taxon>
        <taxon>Methanobacteriota</taxon>
        <taxon>Stenosarchaea group</taxon>
        <taxon>Halobacteria</taxon>
        <taxon>Halobacteriales</taxon>
        <taxon>Haloferacaceae</taxon>
        <taxon>Halohasta</taxon>
    </lineage>
</organism>
<evidence type="ECO:0000313" key="3">
    <source>
        <dbReference type="Proteomes" id="UP000198888"/>
    </source>
</evidence>
<dbReference type="Proteomes" id="UP000198888">
    <property type="component" value="Unassembled WGS sequence"/>
</dbReference>
<accession>A0A1H6RC50</accession>
<dbReference type="AlphaFoldDB" id="A0A1H6RC50"/>
<proteinExistence type="predicted"/>
<evidence type="ECO:0000256" key="1">
    <source>
        <dbReference type="SAM" id="Phobius"/>
    </source>
</evidence>
<dbReference type="STRING" id="1073996.SAMN05444271_10283"/>
<gene>
    <name evidence="2" type="ORF">SAMN05444271_10283</name>
</gene>
<dbReference type="KEGG" id="hae:halTADL_3042"/>
<keyword evidence="1" id="KW-0472">Membrane</keyword>
<evidence type="ECO:0000313" key="2">
    <source>
        <dbReference type="EMBL" id="SEI53418.1"/>
    </source>
</evidence>
<name>A0A1H6RC50_9EURY</name>
<dbReference type="RefSeq" id="WP_265472934.1">
    <property type="nucleotide sequence ID" value="NZ_CP024845.1"/>
</dbReference>
<protein>
    <submittedName>
        <fullName evidence="2">Uncharacterized protein</fullName>
    </submittedName>
</protein>